<sequence length="94" mass="9793">CRNEEALRSLEELDAVLRSHECLLTAPASSYSTPETRDGQAAMSTSVANSSAEISTSIYDVLSQSPQAASADSGLSGRNRLAAAAAKTPHATLR</sequence>
<evidence type="ECO:0000256" key="1">
    <source>
        <dbReference type="SAM" id="MobiDB-lite"/>
    </source>
</evidence>
<evidence type="ECO:0000313" key="3">
    <source>
        <dbReference type="WBParaSite" id="maker-uti_cns_0019099-snap-gene-0.1-mRNA-1"/>
    </source>
</evidence>
<protein>
    <submittedName>
        <fullName evidence="3">GAT domain-containing protein</fullName>
    </submittedName>
</protein>
<proteinExistence type="predicted"/>
<organism evidence="2 3">
    <name type="scientific">Macrostomum lignano</name>
    <dbReference type="NCBI Taxonomy" id="282301"/>
    <lineage>
        <taxon>Eukaryota</taxon>
        <taxon>Metazoa</taxon>
        <taxon>Spiralia</taxon>
        <taxon>Lophotrochozoa</taxon>
        <taxon>Platyhelminthes</taxon>
        <taxon>Rhabditophora</taxon>
        <taxon>Macrostomorpha</taxon>
        <taxon>Macrostomida</taxon>
        <taxon>Macrostomidae</taxon>
        <taxon>Macrostomum</taxon>
    </lineage>
</organism>
<evidence type="ECO:0000313" key="2">
    <source>
        <dbReference type="Proteomes" id="UP000095280"/>
    </source>
</evidence>
<accession>A0A1I8IY99</accession>
<dbReference type="Proteomes" id="UP000095280">
    <property type="component" value="Unplaced"/>
</dbReference>
<reference evidence="3" key="1">
    <citation type="submission" date="2016-11" db="UniProtKB">
        <authorList>
            <consortium name="WormBaseParasite"/>
        </authorList>
    </citation>
    <scope>IDENTIFICATION</scope>
</reference>
<feature type="region of interest" description="Disordered" evidence="1">
    <location>
        <begin position="68"/>
        <end position="94"/>
    </location>
</feature>
<dbReference type="WBParaSite" id="maker-uti_cns_0019099-snap-gene-0.1-mRNA-1">
    <property type="protein sequence ID" value="maker-uti_cns_0019099-snap-gene-0.1-mRNA-1"/>
    <property type="gene ID" value="maker-uti_cns_0019099-snap-gene-0.1"/>
</dbReference>
<name>A0A1I8IY99_9PLAT</name>
<dbReference type="AlphaFoldDB" id="A0A1I8IY99"/>
<keyword evidence="2" id="KW-1185">Reference proteome</keyword>